<evidence type="ECO:0000313" key="1">
    <source>
        <dbReference type="EMBL" id="CDJ34459.1"/>
    </source>
</evidence>
<dbReference type="EMBL" id="HG686614">
    <property type="protein sequence ID" value="CDJ34459.1"/>
    <property type="molecule type" value="Genomic_DNA"/>
</dbReference>
<evidence type="ECO:0000313" key="2">
    <source>
        <dbReference type="Proteomes" id="UP000030744"/>
    </source>
</evidence>
<sequence>MFVRPSPRGDLTQLQRRCGDLSLSVAASIRQQLLQQLLQQVLHQLLQEQRQPQQQQEMEHQMESPCKQQTFVNGDSLVLQQQLQRLLQQQLQQTVDVPLQETRSDLLLALLQRRKYAEARQWAKLAGAAEVSEVVWRSDWVCGPAAAVCLLRTSTPKFSPQSSC</sequence>
<protein>
    <submittedName>
        <fullName evidence="1">Uncharacterized protein</fullName>
    </submittedName>
</protein>
<dbReference type="AlphaFoldDB" id="U6K944"/>
<dbReference type="VEuPathDB" id="ToxoDB:EMH_0090380"/>
<dbReference type="RefSeq" id="XP_013357022.1">
    <property type="nucleotide sequence ID" value="XM_013501568.1"/>
</dbReference>
<reference evidence="1" key="1">
    <citation type="submission" date="2013-10" db="EMBL/GenBank/DDBJ databases">
        <title>Genomic analysis of the causative agents of coccidiosis in chickens.</title>
        <authorList>
            <person name="Reid A.J."/>
            <person name="Blake D."/>
            <person name="Billington K."/>
            <person name="Browne H."/>
            <person name="Dunn M."/>
            <person name="Hung S."/>
            <person name="Kawahara F."/>
            <person name="Miranda-Saavedra D."/>
            <person name="Mourier T."/>
            <person name="Nagra H."/>
            <person name="Otto T.D."/>
            <person name="Rawlings N."/>
            <person name="Sanchez A."/>
            <person name="Sanders M."/>
            <person name="Subramaniam C."/>
            <person name="Tay Y."/>
            <person name="Dear P."/>
            <person name="Doerig C."/>
            <person name="Gruber A."/>
            <person name="Parkinson J."/>
            <person name="Shirley M."/>
            <person name="Wan K.L."/>
            <person name="Berriman M."/>
            <person name="Tomley F."/>
            <person name="Pain A."/>
        </authorList>
    </citation>
    <scope>NUCLEOTIDE SEQUENCE [LARGE SCALE GENOMIC DNA]</scope>
    <source>
        <strain evidence="1">Houghton</strain>
    </source>
</reference>
<accession>U6K944</accession>
<proteinExistence type="predicted"/>
<dbReference type="GeneID" id="25383281"/>
<name>U6K944_9EIME</name>
<organism evidence="1 2">
    <name type="scientific">Eimeria mitis</name>
    <dbReference type="NCBI Taxonomy" id="44415"/>
    <lineage>
        <taxon>Eukaryota</taxon>
        <taxon>Sar</taxon>
        <taxon>Alveolata</taxon>
        <taxon>Apicomplexa</taxon>
        <taxon>Conoidasida</taxon>
        <taxon>Coccidia</taxon>
        <taxon>Eucoccidiorida</taxon>
        <taxon>Eimeriorina</taxon>
        <taxon>Eimeriidae</taxon>
        <taxon>Eimeria</taxon>
    </lineage>
</organism>
<gene>
    <name evidence="1" type="ORF">EMH_0090380</name>
</gene>
<reference evidence="1" key="2">
    <citation type="submission" date="2013-10" db="EMBL/GenBank/DDBJ databases">
        <authorList>
            <person name="Aslett M."/>
        </authorList>
    </citation>
    <scope>NUCLEOTIDE SEQUENCE [LARGE SCALE GENOMIC DNA]</scope>
    <source>
        <strain evidence="1">Houghton</strain>
    </source>
</reference>
<keyword evidence="2" id="KW-1185">Reference proteome</keyword>
<dbReference type="Proteomes" id="UP000030744">
    <property type="component" value="Unassembled WGS sequence"/>
</dbReference>